<keyword evidence="7" id="KW-0449">Lipoprotein</keyword>
<dbReference type="Proteomes" id="UP000184604">
    <property type="component" value="Chromosome"/>
</dbReference>
<proteinExistence type="inferred from homology"/>
<dbReference type="GO" id="GO:0009847">
    <property type="term" value="P:spore germination"/>
    <property type="evidence" value="ECO:0007669"/>
    <property type="project" value="InterPro"/>
</dbReference>
<feature type="transmembrane region" description="Helical" evidence="8">
    <location>
        <begin position="7"/>
        <end position="25"/>
    </location>
</feature>
<keyword evidence="4" id="KW-0732">Signal</keyword>
<evidence type="ECO:0000256" key="1">
    <source>
        <dbReference type="ARBA" id="ARBA00004635"/>
    </source>
</evidence>
<evidence type="ECO:0000256" key="6">
    <source>
        <dbReference type="ARBA" id="ARBA00023139"/>
    </source>
</evidence>
<reference evidence="11 12" key="1">
    <citation type="submission" date="2016-12" db="EMBL/GenBank/DDBJ databases">
        <title>Complete genome sequence of Clostridium kluyveri JZZ isolated from the pit mud of a Chinese flavor liquor-making factory.</title>
        <authorList>
            <person name="Wang Y."/>
        </authorList>
    </citation>
    <scope>NUCLEOTIDE SEQUENCE [LARGE SCALE GENOMIC DNA]</scope>
    <source>
        <strain evidence="11 12">JZZ</strain>
    </source>
</reference>
<name>A0A1L5F3R6_CLOKL</name>
<keyword evidence="8" id="KW-0812">Transmembrane</keyword>
<dbReference type="RefSeq" id="WP_073537315.1">
    <property type="nucleotide sequence ID" value="NZ_CP018335.1"/>
</dbReference>
<evidence type="ECO:0000259" key="10">
    <source>
        <dbReference type="Pfam" id="PF25198"/>
    </source>
</evidence>
<evidence type="ECO:0000256" key="8">
    <source>
        <dbReference type="SAM" id="Phobius"/>
    </source>
</evidence>
<feature type="domain" description="Spore germination protein N-terminal" evidence="10">
    <location>
        <begin position="29"/>
        <end position="205"/>
    </location>
</feature>
<keyword evidence="6" id="KW-0564">Palmitate</keyword>
<feature type="domain" description="Spore germination GerAC-like C-terminal" evidence="9">
    <location>
        <begin position="220"/>
        <end position="384"/>
    </location>
</feature>
<comment type="similarity">
    <text evidence="2">Belongs to the GerABKC lipoprotein family.</text>
</comment>
<dbReference type="AlphaFoldDB" id="A0A1L5F3R6"/>
<accession>A0A1L5F3R6</accession>
<dbReference type="InterPro" id="IPR046953">
    <property type="entry name" value="Spore_GerAC-like_C"/>
</dbReference>
<dbReference type="Gene3D" id="3.30.300.210">
    <property type="entry name" value="Nutrient germinant receptor protein C, domain 3"/>
    <property type="match status" value="1"/>
</dbReference>
<protein>
    <submittedName>
        <fullName evidence="11">Uncharacterized protein</fullName>
    </submittedName>
</protein>
<evidence type="ECO:0000259" key="9">
    <source>
        <dbReference type="Pfam" id="PF05504"/>
    </source>
</evidence>
<evidence type="ECO:0000313" key="11">
    <source>
        <dbReference type="EMBL" id="APM37627.1"/>
    </source>
</evidence>
<dbReference type="PROSITE" id="PS51257">
    <property type="entry name" value="PROKAR_LIPOPROTEIN"/>
    <property type="match status" value="1"/>
</dbReference>
<evidence type="ECO:0000256" key="3">
    <source>
        <dbReference type="ARBA" id="ARBA00022544"/>
    </source>
</evidence>
<comment type="subcellular location">
    <subcellularLocation>
        <location evidence="1">Membrane</location>
        <topology evidence="1">Lipid-anchor</topology>
    </subcellularLocation>
</comment>
<dbReference type="Pfam" id="PF25198">
    <property type="entry name" value="Spore_GerAC_N"/>
    <property type="match status" value="1"/>
</dbReference>
<keyword evidence="3" id="KW-0309">Germination</keyword>
<evidence type="ECO:0000256" key="4">
    <source>
        <dbReference type="ARBA" id="ARBA00022729"/>
    </source>
</evidence>
<dbReference type="InterPro" id="IPR008844">
    <property type="entry name" value="Spore_GerAC-like"/>
</dbReference>
<gene>
    <name evidence="11" type="ORF">BS101_02100</name>
</gene>
<dbReference type="GO" id="GO:0016020">
    <property type="term" value="C:membrane"/>
    <property type="evidence" value="ECO:0007669"/>
    <property type="project" value="UniProtKB-SubCell"/>
</dbReference>
<dbReference type="PANTHER" id="PTHR35789">
    <property type="entry name" value="SPORE GERMINATION PROTEIN B3"/>
    <property type="match status" value="1"/>
</dbReference>
<dbReference type="NCBIfam" id="TIGR02887">
    <property type="entry name" value="spore_ger_x_C"/>
    <property type="match status" value="1"/>
</dbReference>
<sequence>MKYTVKYKLILFNIFIFTFSILLYGCSSDKIELNEVSVVMGMGIDKIPGDKPFLLTLEIINPKSGKGDNNTSSKENKSIVKVSTGTSIFDAIQNFSKNNSSTLDFSHAKIIIFSRNLCESGVSEILDYLNRNRQIRSTNWIVATNKTAREILESRTPGEDIASRGITNMMNRFKKYPSILPVTLNDFIIESKKESKTSFAPVIELEKSKDDINGKIIIEKTAVFKNGRLIGILTNEESKNLLWLIDYSKSHMVISLTKSVKNNENITVEVLKKSNRIIPHMTEDRVNIEIQCTGDAFIREIQNIDVSPKIIEEIEHNIEIVLKNQLSELIDKSQKHFNADFVGFSTKTYNNYPQKWIIMKNNWDKIFPNIKYEITFKIKITNIGIIKDSVVSND</sequence>
<evidence type="ECO:0000256" key="2">
    <source>
        <dbReference type="ARBA" id="ARBA00007886"/>
    </source>
</evidence>
<dbReference type="EMBL" id="CP018335">
    <property type="protein sequence ID" value="APM37627.1"/>
    <property type="molecule type" value="Genomic_DNA"/>
</dbReference>
<organism evidence="11 12">
    <name type="scientific">Clostridium kluyveri</name>
    <dbReference type="NCBI Taxonomy" id="1534"/>
    <lineage>
        <taxon>Bacteria</taxon>
        <taxon>Bacillati</taxon>
        <taxon>Bacillota</taxon>
        <taxon>Clostridia</taxon>
        <taxon>Eubacteriales</taxon>
        <taxon>Clostridiaceae</taxon>
        <taxon>Clostridium</taxon>
    </lineage>
</organism>
<evidence type="ECO:0000256" key="7">
    <source>
        <dbReference type="ARBA" id="ARBA00023288"/>
    </source>
</evidence>
<dbReference type="Pfam" id="PF05504">
    <property type="entry name" value="Spore_GerAC"/>
    <property type="match status" value="1"/>
</dbReference>
<dbReference type="PANTHER" id="PTHR35789:SF1">
    <property type="entry name" value="SPORE GERMINATION PROTEIN B3"/>
    <property type="match status" value="1"/>
</dbReference>
<dbReference type="InterPro" id="IPR038501">
    <property type="entry name" value="Spore_GerAC_C_sf"/>
</dbReference>
<dbReference type="InterPro" id="IPR057336">
    <property type="entry name" value="GerAC_N"/>
</dbReference>
<dbReference type="Gene3D" id="6.20.190.10">
    <property type="entry name" value="Nutrient germinant receptor protein C, domain 1"/>
    <property type="match status" value="1"/>
</dbReference>
<evidence type="ECO:0000313" key="12">
    <source>
        <dbReference type="Proteomes" id="UP000184604"/>
    </source>
</evidence>
<keyword evidence="5 8" id="KW-0472">Membrane</keyword>
<dbReference type="OrthoDB" id="9816067at2"/>
<evidence type="ECO:0000256" key="5">
    <source>
        <dbReference type="ARBA" id="ARBA00023136"/>
    </source>
</evidence>
<keyword evidence="8" id="KW-1133">Transmembrane helix</keyword>